<evidence type="ECO:0000313" key="2">
    <source>
        <dbReference type="Proteomes" id="UP001060336"/>
    </source>
</evidence>
<protein>
    <submittedName>
        <fullName evidence="1">DUF934 domain-containing protein</fullName>
    </submittedName>
</protein>
<proteinExistence type="predicted"/>
<dbReference type="EMBL" id="CP102480">
    <property type="protein sequence ID" value="UUX49909.1"/>
    <property type="molecule type" value="Genomic_DNA"/>
</dbReference>
<sequence length="187" mass="20814">MPIIKNGRIEENVWVPLGEEGDGALDRATPVLVSLGEWKAGKQTLMANFERRAIRLENADAAEEIREDLDAIDAVILFFPKFNDGRAFSQARLLRDRYGFKGEIRATGHVIQDQYLFLQRCGVDAVEVPDENLLDAWNRAHKRFKGYYQPALAVPAGPSEDRPSDGSVGHGGAYSRVEPAVLASWAY</sequence>
<dbReference type="RefSeq" id="WP_257768815.1">
    <property type="nucleotide sequence ID" value="NZ_CP102480.1"/>
</dbReference>
<dbReference type="AlphaFoldDB" id="A0A9J7AWT6"/>
<gene>
    <name evidence="1" type="ORF">NUH88_21285</name>
</gene>
<dbReference type="Pfam" id="PF06073">
    <property type="entry name" value="DUF934"/>
    <property type="match status" value="1"/>
</dbReference>
<organism evidence="1 2">
    <name type="scientific">Nisaea acidiphila</name>
    <dbReference type="NCBI Taxonomy" id="1862145"/>
    <lineage>
        <taxon>Bacteria</taxon>
        <taxon>Pseudomonadati</taxon>
        <taxon>Pseudomonadota</taxon>
        <taxon>Alphaproteobacteria</taxon>
        <taxon>Rhodospirillales</taxon>
        <taxon>Thalassobaculaceae</taxon>
        <taxon>Nisaea</taxon>
    </lineage>
</organism>
<dbReference type="Proteomes" id="UP001060336">
    <property type="component" value="Chromosome"/>
</dbReference>
<evidence type="ECO:0000313" key="1">
    <source>
        <dbReference type="EMBL" id="UUX49909.1"/>
    </source>
</evidence>
<name>A0A9J7AWT6_9PROT</name>
<dbReference type="KEGG" id="naci:NUH88_21285"/>
<dbReference type="InterPro" id="IPR008318">
    <property type="entry name" value="UCP030820"/>
</dbReference>
<keyword evidence="2" id="KW-1185">Reference proteome</keyword>
<accession>A0A9J7AWT6</accession>
<dbReference type="PIRSF" id="PIRSF030820">
    <property type="entry name" value="UCP030820"/>
    <property type="match status" value="1"/>
</dbReference>
<reference evidence="1" key="1">
    <citation type="submission" date="2022-08" db="EMBL/GenBank/DDBJ databases">
        <title>Nisaea acidiphila sp. nov., isolated from a marine algal debris and emended description of the genus Nisaea Urios et al. 2008.</title>
        <authorList>
            <person name="Kwon K."/>
        </authorList>
    </citation>
    <scope>NUCLEOTIDE SEQUENCE</scope>
    <source>
        <strain evidence="1">MEBiC11861</strain>
    </source>
</reference>